<proteinExistence type="predicted"/>
<feature type="signal peptide" evidence="2">
    <location>
        <begin position="1"/>
        <end position="31"/>
    </location>
</feature>
<accession>A0A9X2FBY7</accession>
<dbReference type="AlphaFoldDB" id="A0A9X2FBY7"/>
<reference evidence="4" key="1">
    <citation type="submission" date="2022-06" db="EMBL/GenBank/DDBJ databases">
        <title>Aeoliella straminimaris, a novel planctomycete from sediments.</title>
        <authorList>
            <person name="Vitorino I.R."/>
            <person name="Lage O.M."/>
        </authorList>
    </citation>
    <scope>NUCLEOTIDE SEQUENCE</scope>
    <source>
        <strain evidence="4">ICT_H6.2</strain>
    </source>
</reference>
<evidence type="ECO:0000256" key="2">
    <source>
        <dbReference type="SAM" id="SignalP"/>
    </source>
</evidence>
<evidence type="ECO:0000313" key="4">
    <source>
        <dbReference type="EMBL" id="MCO6046217.1"/>
    </source>
</evidence>
<dbReference type="InterPro" id="IPR013783">
    <property type="entry name" value="Ig-like_fold"/>
</dbReference>
<dbReference type="EMBL" id="JAMXLR010000072">
    <property type="protein sequence ID" value="MCO6046217.1"/>
    <property type="molecule type" value="Genomic_DNA"/>
</dbReference>
<dbReference type="RefSeq" id="WP_252854331.1">
    <property type="nucleotide sequence ID" value="NZ_JAMXLR010000072.1"/>
</dbReference>
<organism evidence="4 5">
    <name type="scientific">Aeoliella straminimaris</name>
    <dbReference type="NCBI Taxonomy" id="2954799"/>
    <lineage>
        <taxon>Bacteria</taxon>
        <taxon>Pseudomonadati</taxon>
        <taxon>Planctomycetota</taxon>
        <taxon>Planctomycetia</taxon>
        <taxon>Pirellulales</taxon>
        <taxon>Lacipirellulaceae</taxon>
        <taxon>Aeoliella</taxon>
    </lineage>
</organism>
<name>A0A9X2FBY7_9BACT</name>
<protein>
    <submittedName>
        <fullName evidence="4">DUF5060 domain-containing protein</fullName>
    </submittedName>
</protein>
<evidence type="ECO:0000259" key="3">
    <source>
        <dbReference type="Pfam" id="PF16586"/>
    </source>
</evidence>
<keyword evidence="2" id="KW-0732">Signal</keyword>
<feature type="domain" description="DUF5060" evidence="3">
    <location>
        <begin position="34"/>
        <end position="109"/>
    </location>
</feature>
<dbReference type="Proteomes" id="UP001155241">
    <property type="component" value="Unassembled WGS sequence"/>
</dbReference>
<evidence type="ECO:0000256" key="1">
    <source>
        <dbReference type="SAM" id="MobiDB-lite"/>
    </source>
</evidence>
<dbReference type="Gene3D" id="2.60.40.10">
    <property type="entry name" value="Immunoglobulins"/>
    <property type="match status" value="1"/>
</dbReference>
<feature type="chain" id="PRO_5040967374" evidence="2">
    <location>
        <begin position="32"/>
        <end position="573"/>
    </location>
</feature>
<evidence type="ECO:0000313" key="5">
    <source>
        <dbReference type="Proteomes" id="UP001155241"/>
    </source>
</evidence>
<comment type="caution">
    <text evidence="4">The sequence shown here is derived from an EMBL/GenBank/DDBJ whole genome shotgun (WGS) entry which is preliminary data.</text>
</comment>
<dbReference type="Gene3D" id="3.20.20.80">
    <property type="entry name" value="Glycosidases"/>
    <property type="match status" value="1"/>
</dbReference>
<dbReference type="InterPro" id="IPR032260">
    <property type="entry name" value="DUF5060"/>
</dbReference>
<keyword evidence="5" id="KW-1185">Reference proteome</keyword>
<gene>
    <name evidence="4" type="ORF">NG895_20155</name>
</gene>
<sequence>MNRILCTGVSYSVLLWAVVGGLASSPTSVWADEVSLYRVFEIAIENEKSYNNKFTDTELRCKYVSPSGREVNFIGFFDGDGQGGGDRRNGSIWKLRFMPDESGEWRYHWTWSDGTPGGEGSFRCVTRGAGKGMLRAYEKNPRWFAYNGTEPVWIKSYYETGHGSIAQPFDWVTANVYQPLLDRGYNHLQVNWLLSLCCFGQYYLDGPPPSTQNLALYQEGKASSTMQLHVWHLMEQHLGWLNDRDVHVHMFLGFEGRKNDGPSWDKLSDEEKDFYVRYTVARLAPYANLTGWNFVWEDPGHRESHELGWARLVQKHDVFNHLRTYEDEHPRNNEYQRPEYTFAAIENHRIAAPEKPIDRLYHKTAWTHHLACLVGYVPGKPVYMSEGNALWRRYWHERTGATQNDLRQAAWGCATAGASFCWNGHAKEYELAVRGPEGMPFHGNDNPYIESARYIDILSEVLTAEVEFYKMEPADYLLTRQDPFRVWCLAEAGRQYLVFAADGEPFRVHLTPGKYKNNVWIDAKTGQQKPFEEVSIAESDLATEQPDERLDGTKGVQAQPPDSNTDWVLILRP</sequence>
<feature type="region of interest" description="Disordered" evidence="1">
    <location>
        <begin position="537"/>
        <end position="567"/>
    </location>
</feature>
<dbReference type="Pfam" id="PF16586">
    <property type="entry name" value="DUF5060"/>
    <property type="match status" value="1"/>
</dbReference>